<dbReference type="EMBL" id="KZ308952">
    <property type="protein sequence ID" value="KAG8235799.1"/>
    <property type="molecule type" value="Genomic_DNA"/>
</dbReference>
<organism evidence="1 2">
    <name type="scientific">Ladona fulva</name>
    <name type="common">Scarce chaser dragonfly</name>
    <name type="synonym">Libellula fulva</name>
    <dbReference type="NCBI Taxonomy" id="123851"/>
    <lineage>
        <taxon>Eukaryota</taxon>
        <taxon>Metazoa</taxon>
        <taxon>Ecdysozoa</taxon>
        <taxon>Arthropoda</taxon>
        <taxon>Hexapoda</taxon>
        <taxon>Insecta</taxon>
        <taxon>Pterygota</taxon>
        <taxon>Palaeoptera</taxon>
        <taxon>Odonata</taxon>
        <taxon>Epiprocta</taxon>
        <taxon>Anisoptera</taxon>
        <taxon>Libelluloidea</taxon>
        <taxon>Libellulidae</taxon>
        <taxon>Ladona</taxon>
    </lineage>
</organism>
<sequence length="116" mass="12920">MPQLTPRRRNQVAGMLAANMGVCEIARCDGGSDFQGLDARHAAVKEILTDAHKQARFVFAQKYADFWKTVVFSDEKTFSSCTKGPITVHRPRNSRSDPMYVKESGGSGRFSIHVWG</sequence>
<accession>A0A8K0KK81</accession>
<dbReference type="InterPro" id="IPR036397">
    <property type="entry name" value="RNaseH_sf"/>
</dbReference>
<evidence type="ECO:0008006" key="3">
    <source>
        <dbReference type="Google" id="ProtNLM"/>
    </source>
</evidence>
<dbReference type="OrthoDB" id="6734331at2759"/>
<dbReference type="AlphaFoldDB" id="A0A8K0KK81"/>
<evidence type="ECO:0000313" key="2">
    <source>
        <dbReference type="Proteomes" id="UP000792457"/>
    </source>
</evidence>
<dbReference type="GO" id="GO:0003676">
    <property type="term" value="F:nucleic acid binding"/>
    <property type="evidence" value="ECO:0007669"/>
    <property type="project" value="InterPro"/>
</dbReference>
<reference evidence="1" key="1">
    <citation type="submission" date="2013-04" db="EMBL/GenBank/DDBJ databases">
        <authorList>
            <person name="Qu J."/>
            <person name="Murali S.C."/>
            <person name="Bandaranaike D."/>
            <person name="Bellair M."/>
            <person name="Blankenburg K."/>
            <person name="Chao H."/>
            <person name="Dinh H."/>
            <person name="Doddapaneni H."/>
            <person name="Downs B."/>
            <person name="Dugan-Rocha S."/>
            <person name="Elkadiri S."/>
            <person name="Gnanaolivu R.D."/>
            <person name="Hernandez B."/>
            <person name="Javaid M."/>
            <person name="Jayaseelan J.C."/>
            <person name="Lee S."/>
            <person name="Li M."/>
            <person name="Ming W."/>
            <person name="Munidasa M."/>
            <person name="Muniz J."/>
            <person name="Nguyen L."/>
            <person name="Ongeri F."/>
            <person name="Osuji N."/>
            <person name="Pu L.-L."/>
            <person name="Puazo M."/>
            <person name="Qu C."/>
            <person name="Quiroz J."/>
            <person name="Raj R."/>
            <person name="Weissenberger G."/>
            <person name="Xin Y."/>
            <person name="Zou X."/>
            <person name="Han Y."/>
            <person name="Richards S."/>
            <person name="Worley K."/>
            <person name="Muzny D."/>
            <person name="Gibbs R."/>
        </authorList>
    </citation>
    <scope>NUCLEOTIDE SEQUENCE</scope>
    <source>
        <strain evidence="1">Sampled in the wild</strain>
    </source>
</reference>
<name>A0A8K0KK81_LADFU</name>
<proteinExistence type="predicted"/>
<dbReference type="Gene3D" id="3.30.420.10">
    <property type="entry name" value="Ribonuclease H-like superfamily/Ribonuclease H"/>
    <property type="match status" value="1"/>
</dbReference>
<dbReference type="Proteomes" id="UP000792457">
    <property type="component" value="Unassembled WGS sequence"/>
</dbReference>
<evidence type="ECO:0000313" key="1">
    <source>
        <dbReference type="EMBL" id="KAG8235799.1"/>
    </source>
</evidence>
<keyword evidence="2" id="KW-1185">Reference proteome</keyword>
<gene>
    <name evidence="1" type="ORF">J437_LFUL015838</name>
</gene>
<comment type="caution">
    <text evidence="1">The sequence shown here is derived from an EMBL/GenBank/DDBJ whole genome shotgun (WGS) entry which is preliminary data.</text>
</comment>
<reference evidence="1" key="2">
    <citation type="submission" date="2017-10" db="EMBL/GenBank/DDBJ databases">
        <title>Ladona fulva Genome sequencing and assembly.</title>
        <authorList>
            <person name="Murali S."/>
            <person name="Richards S."/>
            <person name="Bandaranaike D."/>
            <person name="Bellair M."/>
            <person name="Blankenburg K."/>
            <person name="Chao H."/>
            <person name="Dinh H."/>
            <person name="Doddapaneni H."/>
            <person name="Dugan-Rocha S."/>
            <person name="Elkadiri S."/>
            <person name="Gnanaolivu R."/>
            <person name="Hernandez B."/>
            <person name="Skinner E."/>
            <person name="Javaid M."/>
            <person name="Lee S."/>
            <person name="Li M."/>
            <person name="Ming W."/>
            <person name="Munidasa M."/>
            <person name="Muniz J."/>
            <person name="Nguyen L."/>
            <person name="Hughes D."/>
            <person name="Osuji N."/>
            <person name="Pu L.-L."/>
            <person name="Puazo M."/>
            <person name="Qu C."/>
            <person name="Quiroz J."/>
            <person name="Raj R."/>
            <person name="Weissenberger G."/>
            <person name="Xin Y."/>
            <person name="Zou X."/>
            <person name="Han Y."/>
            <person name="Worley K."/>
            <person name="Muzny D."/>
            <person name="Gibbs R."/>
        </authorList>
    </citation>
    <scope>NUCLEOTIDE SEQUENCE</scope>
    <source>
        <strain evidence="1">Sampled in the wild</strain>
    </source>
</reference>
<protein>
    <recommendedName>
        <fullName evidence="3">Transposase</fullName>
    </recommendedName>
</protein>